<evidence type="ECO:0000259" key="3">
    <source>
        <dbReference type="Pfam" id="PF05043"/>
    </source>
</evidence>
<dbReference type="InterPro" id="IPR050661">
    <property type="entry name" value="BglG_antiterminators"/>
</dbReference>
<dbReference type="InterPro" id="IPR036388">
    <property type="entry name" value="WH-like_DNA-bd_sf"/>
</dbReference>
<sequence>MSSKKDREQKLLLFLSKKQTYMTSEELSNQLEISRKTVYRIIKDINEVFPEGDLILSEKGRGYKLDYEKYICLGENVVNKNNNFSPTERRDRIMEELLLYSPKARNVNELYSDYFLSETVIFNDEQLIAEELKQYNLELVRKNRTVLIKGKEEDIRKAITDKIQRMNIINVNDLKNHADLNFNHYDVLYILDQIKLIERRLLEKTIIQAMYNYVHEQKLNQC</sequence>
<evidence type="ECO:0000259" key="4">
    <source>
        <dbReference type="Pfam" id="PF08279"/>
    </source>
</evidence>
<dbReference type="SUPFAM" id="SSF46785">
    <property type="entry name" value="Winged helix' DNA-binding domain"/>
    <property type="match status" value="1"/>
</dbReference>
<feature type="domain" description="Mga helix-turn-helix" evidence="3">
    <location>
        <begin position="101"/>
        <end position="157"/>
    </location>
</feature>
<dbReference type="Pfam" id="PF05043">
    <property type="entry name" value="Mga"/>
    <property type="match status" value="1"/>
</dbReference>
<dbReference type="AlphaFoldDB" id="A0A1R4IUM7"/>
<keyword evidence="1" id="KW-0805">Transcription regulation</keyword>
<dbReference type="EMBL" id="FUKW01000043">
    <property type="protein sequence ID" value="SJN23285.1"/>
    <property type="molecule type" value="Genomic_DNA"/>
</dbReference>
<evidence type="ECO:0000313" key="5">
    <source>
        <dbReference type="EMBL" id="SJN23285.1"/>
    </source>
</evidence>
<evidence type="ECO:0000256" key="2">
    <source>
        <dbReference type="ARBA" id="ARBA00023163"/>
    </source>
</evidence>
<name>A0A1R4IUM7_9LACT</name>
<evidence type="ECO:0000313" key="6">
    <source>
        <dbReference type="Proteomes" id="UP000195611"/>
    </source>
</evidence>
<dbReference type="InterPro" id="IPR013196">
    <property type="entry name" value="HTH_11"/>
</dbReference>
<dbReference type="RefSeq" id="WP_087057292.1">
    <property type="nucleotide sequence ID" value="NZ_FUKW01000043.1"/>
</dbReference>
<dbReference type="Proteomes" id="UP000195611">
    <property type="component" value="Unassembled WGS sequence"/>
</dbReference>
<accession>A0A1R4IUM7</accession>
<dbReference type="InterPro" id="IPR036390">
    <property type="entry name" value="WH_DNA-bd_sf"/>
</dbReference>
<dbReference type="PANTHER" id="PTHR30185:SF18">
    <property type="entry name" value="TRANSCRIPTIONAL REGULATOR MTLR"/>
    <property type="match status" value="1"/>
</dbReference>
<dbReference type="PANTHER" id="PTHR30185">
    <property type="entry name" value="CRYPTIC BETA-GLUCOSIDE BGL OPERON ANTITERMINATOR"/>
    <property type="match status" value="1"/>
</dbReference>
<proteinExistence type="predicted"/>
<feature type="domain" description="Helix-turn-helix type 11" evidence="4">
    <location>
        <begin position="7"/>
        <end position="64"/>
    </location>
</feature>
<dbReference type="Gene3D" id="1.10.10.10">
    <property type="entry name" value="Winged helix-like DNA-binding domain superfamily/Winged helix DNA-binding domain"/>
    <property type="match status" value="1"/>
</dbReference>
<gene>
    <name evidence="5" type="ORF">FM115_02605</name>
</gene>
<organism evidence="5 6">
    <name type="scientific">Marinilactibacillus psychrotolerans 42ea</name>
    <dbReference type="NCBI Taxonomy" id="1255609"/>
    <lineage>
        <taxon>Bacteria</taxon>
        <taxon>Bacillati</taxon>
        <taxon>Bacillota</taxon>
        <taxon>Bacilli</taxon>
        <taxon>Lactobacillales</taxon>
        <taxon>Carnobacteriaceae</taxon>
        <taxon>Marinilactibacillus</taxon>
    </lineage>
</organism>
<dbReference type="Pfam" id="PF08279">
    <property type="entry name" value="HTH_11"/>
    <property type="match status" value="1"/>
</dbReference>
<reference evidence="5 6" key="1">
    <citation type="submission" date="2017-02" db="EMBL/GenBank/DDBJ databases">
        <authorList>
            <person name="Peterson S.W."/>
        </authorList>
    </citation>
    <scope>NUCLEOTIDE SEQUENCE [LARGE SCALE GENOMIC DNA]</scope>
    <source>
        <strain evidence="5 6">42ea</strain>
    </source>
</reference>
<dbReference type="InterPro" id="IPR007737">
    <property type="entry name" value="Mga_HTH"/>
</dbReference>
<protein>
    <submittedName>
        <fullName evidence="5">Transcriptional antiterminator of lichenan operon, BglG family</fullName>
    </submittedName>
</protein>
<keyword evidence="2" id="KW-0804">Transcription</keyword>
<evidence type="ECO:0000256" key="1">
    <source>
        <dbReference type="ARBA" id="ARBA00023015"/>
    </source>
</evidence>